<comment type="caution">
    <text evidence="3">The sequence shown here is derived from an EMBL/GenBank/DDBJ whole genome shotgun (WGS) entry which is preliminary data.</text>
</comment>
<feature type="region of interest" description="Disordered" evidence="1">
    <location>
        <begin position="52"/>
        <end position="71"/>
    </location>
</feature>
<accession>A0A9D5CHT0</accession>
<feature type="region of interest" description="Disordered" evidence="1">
    <location>
        <begin position="77"/>
        <end position="148"/>
    </location>
</feature>
<feature type="compositionally biased region" description="Basic and acidic residues" evidence="1">
    <location>
        <begin position="117"/>
        <end position="131"/>
    </location>
</feature>
<feature type="compositionally biased region" description="Basic and acidic residues" evidence="1">
    <location>
        <begin position="170"/>
        <end position="179"/>
    </location>
</feature>
<dbReference type="EMBL" id="JAGGNH010000005">
    <property type="protein sequence ID" value="KAJ0973451.1"/>
    <property type="molecule type" value="Genomic_DNA"/>
</dbReference>
<feature type="compositionally biased region" description="Acidic residues" evidence="1">
    <location>
        <begin position="53"/>
        <end position="63"/>
    </location>
</feature>
<dbReference type="Proteomes" id="UP001085076">
    <property type="component" value="Miscellaneous, Linkage group lg05"/>
</dbReference>
<keyword evidence="4" id="KW-1185">Reference proteome</keyword>
<reference evidence="3" key="2">
    <citation type="journal article" date="2022" name="Hortic Res">
        <title>The genome of Dioscorea zingiberensis sheds light on the biosynthesis, origin and evolution of the medicinally important diosgenin saponins.</title>
        <authorList>
            <person name="Li Y."/>
            <person name="Tan C."/>
            <person name="Li Z."/>
            <person name="Guo J."/>
            <person name="Li S."/>
            <person name="Chen X."/>
            <person name="Wang C."/>
            <person name="Dai X."/>
            <person name="Yang H."/>
            <person name="Song W."/>
            <person name="Hou L."/>
            <person name="Xu J."/>
            <person name="Tong Z."/>
            <person name="Xu A."/>
            <person name="Yuan X."/>
            <person name="Wang W."/>
            <person name="Yang Q."/>
            <person name="Chen L."/>
            <person name="Sun Z."/>
            <person name="Wang K."/>
            <person name="Pan B."/>
            <person name="Chen J."/>
            <person name="Bao Y."/>
            <person name="Liu F."/>
            <person name="Qi X."/>
            <person name="Gang D.R."/>
            <person name="Wen J."/>
            <person name="Li J."/>
        </authorList>
    </citation>
    <scope>NUCLEOTIDE SEQUENCE</scope>
    <source>
        <strain evidence="3">Dzin_1.0</strain>
    </source>
</reference>
<feature type="region of interest" description="Disordered" evidence="1">
    <location>
        <begin position="161"/>
        <end position="187"/>
    </location>
</feature>
<feature type="signal peptide" evidence="2">
    <location>
        <begin position="1"/>
        <end position="27"/>
    </location>
</feature>
<feature type="chain" id="PRO_5038801153" evidence="2">
    <location>
        <begin position="28"/>
        <end position="238"/>
    </location>
</feature>
<sequence length="238" mass="25440">MASKAQAALAKIIAIISTVLKPSQVDCGPDPDATAQGKRGLGVDLNLKLGTWPDEDLGSEEEGGGCGFTSAESSVESGVVFSSEKKGSVSLNDSEAGDALTVEKSSQGECEPEEGEGETRKGMEGGGKEYSEITNIPAEPEEERERSEGHLDLLLEAVRQASAGVYTDGPEEKESETSKRSKRRGACCSSLELYEDSGPVVRSKRGRNQALPSRYRDSVLEPWRKMPTITRFGRAAKP</sequence>
<evidence type="ECO:0000313" key="4">
    <source>
        <dbReference type="Proteomes" id="UP001085076"/>
    </source>
</evidence>
<dbReference type="OrthoDB" id="1937665at2759"/>
<evidence type="ECO:0000256" key="2">
    <source>
        <dbReference type="SAM" id="SignalP"/>
    </source>
</evidence>
<name>A0A9D5CHT0_9LILI</name>
<organism evidence="3 4">
    <name type="scientific">Dioscorea zingiberensis</name>
    <dbReference type="NCBI Taxonomy" id="325984"/>
    <lineage>
        <taxon>Eukaryota</taxon>
        <taxon>Viridiplantae</taxon>
        <taxon>Streptophyta</taxon>
        <taxon>Embryophyta</taxon>
        <taxon>Tracheophyta</taxon>
        <taxon>Spermatophyta</taxon>
        <taxon>Magnoliopsida</taxon>
        <taxon>Liliopsida</taxon>
        <taxon>Dioscoreales</taxon>
        <taxon>Dioscoreaceae</taxon>
        <taxon>Dioscorea</taxon>
    </lineage>
</organism>
<reference evidence="3" key="1">
    <citation type="submission" date="2021-03" db="EMBL/GenBank/DDBJ databases">
        <authorList>
            <person name="Li Z."/>
            <person name="Yang C."/>
        </authorList>
    </citation>
    <scope>NUCLEOTIDE SEQUENCE</scope>
    <source>
        <strain evidence="3">Dzin_1.0</strain>
        <tissue evidence="3">Leaf</tissue>
    </source>
</reference>
<protein>
    <submittedName>
        <fullName evidence="3">Uncharacterized protein</fullName>
    </submittedName>
</protein>
<proteinExistence type="predicted"/>
<dbReference type="AlphaFoldDB" id="A0A9D5CHT0"/>
<keyword evidence="2" id="KW-0732">Signal</keyword>
<evidence type="ECO:0000256" key="1">
    <source>
        <dbReference type="SAM" id="MobiDB-lite"/>
    </source>
</evidence>
<evidence type="ECO:0000313" key="3">
    <source>
        <dbReference type="EMBL" id="KAJ0973451.1"/>
    </source>
</evidence>
<gene>
    <name evidence="3" type="ORF">J5N97_021410</name>
</gene>